<evidence type="ECO:0000256" key="1">
    <source>
        <dbReference type="SAM" id="MobiDB-lite"/>
    </source>
</evidence>
<dbReference type="EMBL" id="CAJNOL010001320">
    <property type="protein sequence ID" value="CAF1336216.1"/>
    <property type="molecule type" value="Genomic_DNA"/>
</dbReference>
<feature type="non-terminal residue" evidence="2">
    <location>
        <position position="109"/>
    </location>
</feature>
<gene>
    <name evidence="2" type="ORF">JXQ802_LOCUS31331</name>
</gene>
<organism evidence="2 3">
    <name type="scientific">Rotaria sordida</name>
    <dbReference type="NCBI Taxonomy" id="392033"/>
    <lineage>
        <taxon>Eukaryota</taxon>
        <taxon>Metazoa</taxon>
        <taxon>Spiralia</taxon>
        <taxon>Gnathifera</taxon>
        <taxon>Rotifera</taxon>
        <taxon>Eurotatoria</taxon>
        <taxon>Bdelloidea</taxon>
        <taxon>Philodinida</taxon>
        <taxon>Philodinidae</taxon>
        <taxon>Rotaria</taxon>
    </lineage>
</organism>
<reference evidence="2" key="1">
    <citation type="submission" date="2021-02" db="EMBL/GenBank/DDBJ databases">
        <authorList>
            <person name="Nowell W R."/>
        </authorList>
    </citation>
    <scope>NUCLEOTIDE SEQUENCE</scope>
</reference>
<evidence type="ECO:0000313" key="3">
    <source>
        <dbReference type="Proteomes" id="UP000663870"/>
    </source>
</evidence>
<protein>
    <submittedName>
        <fullName evidence="2">Uncharacterized protein</fullName>
    </submittedName>
</protein>
<sequence>RDCCFNYRNVANCNSNDPGHFIPCTSDGGCPNAKGGDVACVRPGNYYGVRHGSVVKERTINVREYFVEDIIQLLGFQLITLIPTSQKQTNKNRKLQHYDNGYHQRYKHS</sequence>
<keyword evidence="3" id="KW-1185">Reference proteome</keyword>
<dbReference type="Proteomes" id="UP000663870">
    <property type="component" value="Unassembled WGS sequence"/>
</dbReference>
<evidence type="ECO:0000313" key="2">
    <source>
        <dbReference type="EMBL" id="CAF1336216.1"/>
    </source>
</evidence>
<accession>A0A815GBE9</accession>
<name>A0A815GBE9_9BILA</name>
<dbReference type="AlphaFoldDB" id="A0A815GBE9"/>
<proteinExistence type="predicted"/>
<comment type="caution">
    <text evidence="2">The sequence shown here is derived from an EMBL/GenBank/DDBJ whole genome shotgun (WGS) entry which is preliminary data.</text>
</comment>
<feature type="region of interest" description="Disordered" evidence="1">
    <location>
        <begin position="86"/>
        <end position="109"/>
    </location>
</feature>